<keyword evidence="2" id="KW-0175">Coiled coil</keyword>
<dbReference type="SUPFAM" id="SSF52980">
    <property type="entry name" value="Restriction endonuclease-like"/>
    <property type="match status" value="1"/>
</dbReference>
<dbReference type="InterPro" id="IPR011604">
    <property type="entry name" value="PDDEXK-like_dom_sf"/>
</dbReference>
<evidence type="ECO:0000259" key="3">
    <source>
        <dbReference type="Pfam" id="PF09588"/>
    </source>
</evidence>
<evidence type="ECO:0000313" key="5">
    <source>
        <dbReference type="Proteomes" id="UP000533476"/>
    </source>
</evidence>
<gene>
    <name evidence="4" type="ORF">HIJ39_15770</name>
</gene>
<dbReference type="GO" id="GO:0016787">
    <property type="term" value="F:hydrolase activity"/>
    <property type="evidence" value="ECO:0007669"/>
    <property type="project" value="UniProtKB-KW"/>
</dbReference>
<dbReference type="EMBL" id="JABBVZ010000067">
    <property type="protein sequence ID" value="NMP23796.1"/>
    <property type="molecule type" value="Genomic_DNA"/>
</dbReference>
<accession>A0A7Y0L5W7</accession>
<evidence type="ECO:0000256" key="1">
    <source>
        <dbReference type="ARBA" id="ARBA00022801"/>
    </source>
</evidence>
<dbReference type="Gene3D" id="3.90.320.10">
    <property type="match status" value="1"/>
</dbReference>
<protein>
    <recommendedName>
        <fullName evidence="3">YqaJ viral recombinase domain-containing protein</fullName>
    </recommendedName>
</protein>
<name>A0A7Y0L5W7_9FIRM</name>
<organism evidence="4 5">
    <name type="scientific">Sulfobacillus harzensis</name>
    <dbReference type="NCBI Taxonomy" id="2729629"/>
    <lineage>
        <taxon>Bacteria</taxon>
        <taxon>Bacillati</taxon>
        <taxon>Bacillota</taxon>
        <taxon>Clostridia</taxon>
        <taxon>Eubacteriales</taxon>
        <taxon>Clostridiales Family XVII. Incertae Sedis</taxon>
        <taxon>Sulfobacillus</taxon>
    </lineage>
</organism>
<reference evidence="4 5" key="1">
    <citation type="submission" date="2020-04" db="EMBL/GenBank/DDBJ databases">
        <authorList>
            <person name="Zhang R."/>
            <person name="Schippers A."/>
        </authorList>
    </citation>
    <scope>NUCLEOTIDE SEQUENCE [LARGE SCALE GENOMIC DNA]</scope>
    <source>
        <strain evidence="4 5">DSM 109850</strain>
    </source>
</reference>
<dbReference type="Pfam" id="PF09588">
    <property type="entry name" value="YqaJ"/>
    <property type="match status" value="1"/>
</dbReference>
<evidence type="ECO:0000256" key="2">
    <source>
        <dbReference type="SAM" id="Coils"/>
    </source>
</evidence>
<proteinExistence type="predicted"/>
<dbReference type="InterPro" id="IPR017482">
    <property type="entry name" value="Lambda-type_endonuclease"/>
</dbReference>
<dbReference type="InterPro" id="IPR019080">
    <property type="entry name" value="YqaJ_viral_recombinase"/>
</dbReference>
<dbReference type="Proteomes" id="UP000533476">
    <property type="component" value="Unassembled WGS sequence"/>
</dbReference>
<keyword evidence="5" id="KW-1185">Reference proteome</keyword>
<keyword evidence="1" id="KW-0378">Hydrolase</keyword>
<dbReference type="RefSeq" id="WP_169101381.1">
    <property type="nucleotide sequence ID" value="NZ_JABBVZ010000067.1"/>
</dbReference>
<feature type="coiled-coil region" evidence="2">
    <location>
        <begin position="235"/>
        <end position="262"/>
    </location>
</feature>
<evidence type="ECO:0000313" key="4">
    <source>
        <dbReference type="EMBL" id="NMP23796.1"/>
    </source>
</evidence>
<comment type="caution">
    <text evidence="4">The sequence shown here is derived from an EMBL/GenBank/DDBJ whole genome shotgun (WGS) entry which is preliminary data.</text>
</comment>
<feature type="domain" description="YqaJ viral recombinase" evidence="3">
    <location>
        <begin position="15"/>
        <end position="139"/>
    </location>
</feature>
<dbReference type="AlphaFoldDB" id="A0A7Y0L5W7"/>
<dbReference type="NCBIfam" id="TIGR03033">
    <property type="entry name" value="phage_rel_nuc"/>
    <property type="match status" value="1"/>
</dbReference>
<sequence length="316" mass="36069">MASVLAHTQKMGRDEWLRLRKRGIGGSDIGAIAGLNPFSSPLDVFLEKIGEAPEKEITDRMEIGTLMEPVVAEMAARRNPHWRIQRRHAMFQHAEYPWALANIDRLVFDPEAGKGIMECKTGGWRRLKEWDQDDAPDYQKAQLYWYEGILGVDWGVMAGIFDQQYRQFLVPFDKEIFGYLLQIAQDFWHHVETRTPPPLDGSAASTKLANALYRQSNPGKTISLPTEAATLIAQWNVAKSDLKAAEKRKDEAENRLKQLLADAETGTYDGYQVLWKTTVSHRLNAKKLKADQPDLYAQYTEESVSRRFDIKETKGE</sequence>
<dbReference type="InterPro" id="IPR011335">
    <property type="entry name" value="Restrct_endonuc-II-like"/>
</dbReference>